<organism evidence="2">
    <name type="scientific">marine metagenome</name>
    <dbReference type="NCBI Taxonomy" id="408172"/>
    <lineage>
        <taxon>unclassified sequences</taxon>
        <taxon>metagenomes</taxon>
        <taxon>ecological metagenomes</taxon>
    </lineage>
</organism>
<dbReference type="Gene3D" id="3.60.15.10">
    <property type="entry name" value="Ribonuclease Z/Hydroxyacylglutathione hydrolase-like"/>
    <property type="match status" value="1"/>
</dbReference>
<dbReference type="PANTHER" id="PTHR43694:SF1">
    <property type="entry name" value="RIBONUCLEASE J"/>
    <property type="match status" value="1"/>
</dbReference>
<dbReference type="PANTHER" id="PTHR43694">
    <property type="entry name" value="RIBONUCLEASE J"/>
    <property type="match status" value="1"/>
</dbReference>
<feature type="non-terminal residue" evidence="2">
    <location>
        <position position="80"/>
    </location>
</feature>
<dbReference type="EMBL" id="UINC01127930">
    <property type="protein sequence ID" value="SVD07370.1"/>
    <property type="molecule type" value="Genomic_DNA"/>
</dbReference>
<dbReference type="InterPro" id="IPR036866">
    <property type="entry name" value="RibonucZ/Hydroxyglut_hydro"/>
</dbReference>
<name>A0A382SBQ8_9ZZZZ</name>
<feature type="domain" description="Metallo-beta-lactamase" evidence="1">
    <location>
        <begin position="8"/>
        <end position="79"/>
    </location>
</feature>
<protein>
    <recommendedName>
        <fullName evidence="1">Metallo-beta-lactamase domain-containing protein</fullName>
    </recommendedName>
</protein>
<evidence type="ECO:0000259" key="1">
    <source>
        <dbReference type="Pfam" id="PF00753"/>
    </source>
</evidence>
<gene>
    <name evidence="2" type="ORF">METZ01_LOCUS360224</name>
</gene>
<dbReference type="Pfam" id="PF00753">
    <property type="entry name" value="Lactamase_B"/>
    <property type="match status" value="1"/>
</dbReference>
<proteinExistence type="predicted"/>
<accession>A0A382SBQ8</accession>
<dbReference type="AlphaFoldDB" id="A0A382SBQ8"/>
<sequence length="80" mass="8714">MSLGGIGEIGANCYLYCCDGKWIMIDLGLTFADEKFPGIDLLLPKIDFIEQIANNLEAIIVSHGHEDHSGAVAFFADKIN</sequence>
<reference evidence="2" key="1">
    <citation type="submission" date="2018-05" db="EMBL/GenBank/DDBJ databases">
        <authorList>
            <person name="Lanie J.A."/>
            <person name="Ng W.-L."/>
            <person name="Kazmierczak K.M."/>
            <person name="Andrzejewski T.M."/>
            <person name="Davidsen T.M."/>
            <person name="Wayne K.J."/>
            <person name="Tettelin H."/>
            <person name="Glass J.I."/>
            <person name="Rusch D."/>
            <person name="Podicherti R."/>
            <person name="Tsui H.-C.T."/>
            <person name="Winkler M.E."/>
        </authorList>
    </citation>
    <scope>NUCLEOTIDE SEQUENCE</scope>
</reference>
<dbReference type="SUPFAM" id="SSF56281">
    <property type="entry name" value="Metallo-hydrolase/oxidoreductase"/>
    <property type="match status" value="1"/>
</dbReference>
<evidence type="ECO:0000313" key="2">
    <source>
        <dbReference type="EMBL" id="SVD07370.1"/>
    </source>
</evidence>
<dbReference type="InterPro" id="IPR001279">
    <property type="entry name" value="Metallo-B-lactamas"/>
</dbReference>